<dbReference type="CDD" id="cd14014">
    <property type="entry name" value="STKc_PknB_like"/>
    <property type="match status" value="1"/>
</dbReference>
<dbReference type="PROSITE" id="PS00107">
    <property type="entry name" value="PROTEIN_KINASE_ATP"/>
    <property type="match status" value="1"/>
</dbReference>
<dbReference type="OrthoDB" id="221884at2"/>
<name>A0A5C1AUY0_9BACT</name>
<feature type="domain" description="Protein kinase" evidence="7">
    <location>
        <begin position="68"/>
        <end position="328"/>
    </location>
</feature>
<evidence type="ECO:0000313" key="8">
    <source>
        <dbReference type="EMBL" id="QEL21074.1"/>
    </source>
</evidence>
<dbReference type="GO" id="GO:0005524">
    <property type="term" value="F:ATP binding"/>
    <property type="evidence" value="ECO:0007669"/>
    <property type="project" value="UniProtKB-UniRule"/>
</dbReference>
<accession>A0A5C1AUY0</accession>
<evidence type="ECO:0000256" key="3">
    <source>
        <dbReference type="ARBA" id="ARBA00022777"/>
    </source>
</evidence>
<dbReference type="PANTHER" id="PTHR43289">
    <property type="entry name" value="MITOGEN-ACTIVATED PROTEIN KINASE KINASE KINASE 20-RELATED"/>
    <property type="match status" value="1"/>
</dbReference>
<dbReference type="InterPro" id="IPR000719">
    <property type="entry name" value="Prot_kinase_dom"/>
</dbReference>
<dbReference type="InterPro" id="IPR011009">
    <property type="entry name" value="Kinase-like_dom_sf"/>
</dbReference>
<dbReference type="EMBL" id="CP042425">
    <property type="protein sequence ID" value="QEL21074.1"/>
    <property type="molecule type" value="Genomic_DNA"/>
</dbReference>
<reference evidence="9" key="1">
    <citation type="submission" date="2019-08" db="EMBL/GenBank/DDBJ databases">
        <title>Limnoglobus roseus gen. nov., sp. nov., a novel freshwater planctomycete with a giant genome from the family Gemmataceae.</title>
        <authorList>
            <person name="Kulichevskaya I.S."/>
            <person name="Naumoff D.G."/>
            <person name="Miroshnikov K."/>
            <person name="Ivanova A."/>
            <person name="Philippov D.A."/>
            <person name="Hakobyan A."/>
            <person name="Rijpstra I.C."/>
            <person name="Sinninghe Damste J.S."/>
            <person name="Liesack W."/>
            <person name="Dedysh S.N."/>
        </authorList>
    </citation>
    <scope>NUCLEOTIDE SEQUENCE [LARGE SCALE GENOMIC DNA]</scope>
    <source>
        <strain evidence="9">PX52</strain>
    </source>
</reference>
<evidence type="ECO:0000256" key="4">
    <source>
        <dbReference type="ARBA" id="ARBA00022840"/>
    </source>
</evidence>
<dbReference type="Gene3D" id="1.10.510.10">
    <property type="entry name" value="Transferase(Phosphotransferase) domain 1"/>
    <property type="match status" value="1"/>
</dbReference>
<sequence>MSNGSTDPSTPNIPNRTQVQAGSPQTREFSADSTNSSDGTVVPGSGVPGYPFLSPPQLSDELGRLGDYRILKMLGEGGMGFVFRGHDPALNRDVALKVMRPEVASKPQAADRFLREGRAAAGLKSDHIITIYQVGRANGVPFLAMEFLEGLPLDVWVKAQKKAVPLPQALRVVRDTLRGLASAHDKGLIHRDIKPANLWIEKGTLRIKVLDFGLTRSNEADEQLTQEGAVVGTPAFMAPEQASGKPVDPRADLFSVGVVMYTLLAGKNPFARGNLMETLGAIGFETQPPVTTVRPDVPQEYSDFLDRLLMKSPDGRPVNAKAALQELAAVEKKLQDAAKTAPPSALGVPLVAVPVPVDAPPVWNELTEEEGIKVRTGRTEKPRSSTAVATTADAPGKPPSKKKLIAGGLFAFLLAVGGIIIVITNKDGTKTKIEVPDGAKVETVQDGKTVAIVGPKKADVPKAVPLTADGWTPIAADEVDLLALDEKATATPSEFGGWTKRDGHWTSDLTEGGFSAVTLPFKADGSYSLTAEVTLDAGNDFLGIVLPLGPNRGVCFDFNGGKGTRYSFHQFKNFGTDSPDNPTYRAKSPAVVGKRFKLEVTVRLDGDQVAITAAVAGLDEIHWKGPVADLSVWSGAKVPSGQLSLMSWNCQWTVHSLKYKKLDGTAYTRAAPAADADRKAAEALRPHFEELLVRLADGRGMGLKATEPLPQEAFTLIGLSMPKADLGRAFVPDVLLPALAPLPKFESISDPLGRLDTRDLPPKALTGWACRDVFRSWGVPVRLTGEWIDALKTFPKLKSVNINAENVPADVVGRVRELTGLESLDLQWFPGKASPAWAGITSLPLVNLKLVHSGEIDAEVLRLIASVRSLEGLRIYTKFVTEAGLDAIGKSPSLRHLVLWVDDPSPAAGYASLARVPKLEDLEIAAGKFDDAMLLQLADAKALRKLNVQFTGVTEAGVKKLSAALPRCQIVWKGGTVEPTAVADADRKAAEFVIGKGGWVAGQVGDVAFRSDPAKREELPPGLQLTAMSVKGLDATSTEALLEVAATVESLESLAVLDCAALSDTAVARLRKLSRLRHLDTHGTEVSSAAYLDILRSLSALRSVNGHTKLTDEHVTAIAERAEFAAFAGFDCEGVTEAAWLKWAALKSLAAFGPANMQMTERVAKMLAAKEHLVTVGLLGRSRVSDECWKVLAASKSVAHLTTPGEAVGDESCASIRQLTTLDWWDTSGSAVTDVGVQKLKGHPQLRVLMLGSTQVTDAAVPTLISLPGLQVVNLTKSKVTAEGLAKFKAARPEVKVESDFDAK</sequence>
<dbReference type="Pfam" id="PF00069">
    <property type="entry name" value="Pkinase"/>
    <property type="match status" value="1"/>
</dbReference>
<dbReference type="GO" id="GO:0004674">
    <property type="term" value="F:protein serine/threonine kinase activity"/>
    <property type="evidence" value="ECO:0007669"/>
    <property type="project" value="UniProtKB-KW"/>
</dbReference>
<evidence type="ECO:0000256" key="6">
    <source>
        <dbReference type="SAM" id="MobiDB-lite"/>
    </source>
</evidence>
<keyword evidence="4 5" id="KW-0067">ATP-binding</keyword>
<proteinExistence type="predicted"/>
<evidence type="ECO:0000256" key="5">
    <source>
        <dbReference type="PROSITE-ProRule" id="PRU10141"/>
    </source>
</evidence>
<feature type="binding site" evidence="5">
    <location>
        <position position="97"/>
    </location>
    <ligand>
        <name>ATP</name>
        <dbReference type="ChEBI" id="CHEBI:30616"/>
    </ligand>
</feature>
<feature type="region of interest" description="Disordered" evidence="6">
    <location>
        <begin position="1"/>
        <end position="48"/>
    </location>
</feature>
<feature type="region of interest" description="Disordered" evidence="6">
    <location>
        <begin position="377"/>
        <end position="399"/>
    </location>
</feature>
<evidence type="ECO:0000256" key="2">
    <source>
        <dbReference type="ARBA" id="ARBA00022741"/>
    </source>
</evidence>
<feature type="compositionally biased region" description="Polar residues" evidence="6">
    <location>
        <begin position="1"/>
        <end position="39"/>
    </location>
</feature>
<dbReference type="Gene3D" id="3.80.10.10">
    <property type="entry name" value="Ribonuclease Inhibitor"/>
    <property type="match status" value="3"/>
</dbReference>
<organism evidence="8 9">
    <name type="scientific">Limnoglobus roseus</name>
    <dbReference type="NCBI Taxonomy" id="2598579"/>
    <lineage>
        <taxon>Bacteria</taxon>
        <taxon>Pseudomonadati</taxon>
        <taxon>Planctomycetota</taxon>
        <taxon>Planctomycetia</taxon>
        <taxon>Gemmatales</taxon>
        <taxon>Gemmataceae</taxon>
        <taxon>Limnoglobus</taxon>
    </lineage>
</organism>
<keyword evidence="1" id="KW-0808">Transferase</keyword>
<keyword evidence="3 8" id="KW-0418">Kinase</keyword>
<dbReference type="SUPFAM" id="SSF56112">
    <property type="entry name" value="Protein kinase-like (PK-like)"/>
    <property type="match status" value="1"/>
</dbReference>
<dbReference type="InterPro" id="IPR032675">
    <property type="entry name" value="LRR_dom_sf"/>
</dbReference>
<evidence type="ECO:0000256" key="1">
    <source>
        <dbReference type="ARBA" id="ARBA00022679"/>
    </source>
</evidence>
<dbReference type="KEGG" id="lrs:PX52LOC_08203"/>
<evidence type="ECO:0000313" key="9">
    <source>
        <dbReference type="Proteomes" id="UP000324974"/>
    </source>
</evidence>
<protein>
    <submittedName>
        <fullName evidence="8">Serine/threonine protein kinase PknB</fullName>
    </submittedName>
</protein>
<dbReference type="InterPro" id="IPR017441">
    <property type="entry name" value="Protein_kinase_ATP_BS"/>
</dbReference>
<dbReference type="SUPFAM" id="SSF52047">
    <property type="entry name" value="RNI-like"/>
    <property type="match status" value="1"/>
</dbReference>
<dbReference type="PROSITE" id="PS50011">
    <property type="entry name" value="PROTEIN_KINASE_DOM"/>
    <property type="match status" value="1"/>
</dbReference>
<dbReference type="Gene3D" id="3.30.200.20">
    <property type="entry name" value="Phosphorylase Kinase, domain 1"/>
    <property type="match status" value="1"/>
</dbReference>
<gene>
    <name evidence="8" type="ORF">PX52LOC_08203</name>
</gene>
<keyword evidence="2 5" id="KW-0547">Nucleotide-binding</keyword>
<dbReference type="SMART" id="SM00220">
    <property type="entry name" value="S_TKc"/>
    <property type="match status" value="1"/>
</dbReference>
<keyword evidence="8" id="KW-0723">Serine/threonine-protein kinase</keyword>
<dbReference type="PANTHER" id="PTHR43289:SF34">
    <property type="entry name" value="SERINE_THREONINE-PROTEIN KINASE YBDM-RELATED"/>
    <property type="match status" value="1"/>
</dbReference>
<keyword evidence="9" id="KW-1185">Reference proteome</keyword>
<dbReference type="RefSeq" id="WP_149115315.1">
    <property type="nucleotide sequence ID" value="NZ_CP042425.1"/>
</dbReference>
<dbReference type="Proteomes" id="UP000324974">
    <property type="component" value="Chromosome"/>
</dbReference>
<evidence type="ECO:0000259" key="7">
    <source>
        <dbReference type="PROSITE" id="PS50011"/>
    </source>
</evidence>